<dbReference type="EMBL" id="JAATTO010000081">
    <property type="protein sequence ID" value="MBC9983788.1"/>
    <property type="molecule type" value="Genomic_DNA"/>
</dbReference>
<keyword evidence="1" id="KW-0732">Signal</keyword>
<reference evidence="3 4" key="1">
    <citation type="journal article" date="2020" name="Arch. Microbiol.">
        <title>Bradyrhizobium campsiandrae sp. nov., a nitrogen-fixing bacterial strain isolated from a native leguminous tree from the Amazon adapted to flooded conditions.</title>
        <authorList>
            <person name="Cabral Michel D."/>
            <person name="Martins da Costa E."/>
            <person name="Azarias Guimaraes A."/>
            <person name="Soares de Carvalho T."/>
            <person name="Santos de Castro Caputo P."/>
            <person name="Willems A."/>
            <person name="de Souza Moreira F.M."/>
        </authorList>
    </citation>
    <scope>NUCLEOTIDE SEQUENCE [LARGE SCALE GENOMIC DNA]</scope>
    <source>
        <strain evidence="4">INPA 384B</strain>
    </source>
</reference>
<evidence type="ECO:0000259" key="2">
    <source>
        <dbReference type="Pfam" id="PF07589"/>
    </source>
</evidence>
<gene>
    <name evidence="3" type="ORF">HA482_36995</name>
</gene>
<dbReference type="Proteomes" id="UP000639516">
    <property type="component" value="Unassembled WGS sequence"/>
</dbReference>
<comment type="caution">
    <text evidence="3">The sequence shown here is derived from an EMBL/GenBank/DDBJ whole genome shotgun (WGS) entry which is preliminary data.</text>
</comment>
<protein>
    <submittedName>
        <fullName evidence="3">PEP-CTERM sorting domain-containing protein</fullName>
    </submittedName>
</protein>
<dbReference type="Pfam" id="PF07589">
    <property type="entry name" value="PEP-CTERM"/>
    <property type="match status" value="1"/>
</dbReference>
<evidence type="ECO:0000313" key="3">
    <source>
        <dbReference type="EMBL" id="MBC9983788.1"/>
    </source>
</evidence>
<evidence type="ECO:0000256" key="1">
    <source>
        <dbReference type="SAM" id="SignalP"/>
    </source>
</evidence>
<dbReference type="NCBIfam" id="TIGR02595">
    <property type="entry name" value="PEP_CTERM"/>
    <property type="match status" value="1"/>
</dbReference>
<evidence type="ECO:0000313" key="4">
    <source>
        <dbReference type="Proteomes" id="UP000639516"/>
    </source>
</evidence>
<organism evidence="3 4">
    <name type="scientific">Bradyrhizobium campsiandrae</name>
    <dbReference type="NCBI Taxonomy" id="1729892"/>
    <lineage>
        <taxon>Bacteria</taxon>
        <taxon>Pseudomonadati</taxon>
        <taxon>Pseudomonadota</taxon>
        <taxon>Alphaproteobacteria</taxon>
        <taxon>Hyphomicrobiales</taxon>
        <taxon>Nitrobacteraceae</taxon>
        <taxon>Bradyrhizobium</taxon>
    </lineage>
</organism>
<name>A0ABR7UKU2_9BRAD</name>
<keyword evidence="4" id="KW-1185">Reference proteome</keyword>
<feature type="chain" id="PRO_5046108121" evidence="1">
    <location>
        <begin position="23"/>
        <end position="207"/>
    </location>
</feature>
<sequence>MKIVLSALISAGTLFFTTVASIASPYVVTINQDGGHLVATGSGSIDVTGLQHFSGLKFPTVGAEEGTIITGPHANTTANIYYPVSLNGPTWFGPGSDEYRSLAGSGSIVGLEIDFNPNSAELILPAGYISDTPLSSSADFGLITFASLDIKPGTFTWTWGSRPDQSFTVEIGSVSAVPEPSTWAMMLLGFLGLGWIAYRRPNQIEVA</sequence>
<dbReference type="RefSeq" id="WP_188101357.1">
    <property type="nucleotide sequence ID" value="NZ_JAANIH010000021.1"/>
</dbReference>
<feature type="domain" description="Ice-binding protein C-terminal" evidence="2">
    <location>
        <begin position="176"/>
        <end position="199"/>
    </location>
</feature>
<accession>A0ABR7UKU2</accession>
<feature type="signal peptide" evidence="1">
    <location>
        <begin position="1"/>
        <end position="22"/>
    </location>
</feature>
<proteinExistence type="predicted"/>
<dbReference type="InterPro" id="IPR013424">
    <property type="entry name" value="Ice-binding_C"/>
</dbReference>